<dbReference type="EMBL" id="MLJW01000349">
    <property type="protein sequence ID" value="OIQ88984.1"/>
    <property type="molecule type" value="Genomic_DNA"/>
</dbReference>
<reference evidence="2" key="1">
    <citation type="submission" date="2016-10" db="EMBL/GenBank/DDBJ databases">
        <title>Sequence of Gallionella enrichment culture.</title>
        <authorList>
            <person name="Poehlein A."/>
            <person name="Muehling M."/>
            <person name="Daniel R."/>
        </authorList>
    </citation>
    <scope>NUCLEOTIDE SEQUENCE</scope>
</reference>
<name>A0A1J5QZD1_9ZZZZ</name>
<dbReference type="Pfam" id="PF17131">
    <property type="entry name" value="LolA_like"/>
    <property type="match status" value="1"/>
</dbReference>
<dbReference type="AlphaFoldDB" id="A0A1J5QZD1"/>
<proteinExistence type="predicted"/>
<dbReference type="CDD" id="cd16329">
    <property type="entry name" value="LolA_like"/>
    <property type="match status" value="1"/>
</dbReference>
<feature type="domain" description="Uncharacterized protein TP-0789" evidence="1">
    <location>
        <begin position="74"/>
        <end position="257"/>
    </location>
</feature>
<comment type="caution">
    <text evidence="2">The sequence shown here is derived from an EMBL/GenBank/DDBJ whole genome shotgun (WGS) entry which is preliminary data.</text>
</comment>
<evidence type="ECO:0000259" key="1">
    <source>
        <dbReference type="Pfam" id="PF17131"/>
    </source>
</evidence>
<evidence type="ECO:0000313" key="2">
    <source>
        <dbReference type="EMBL" id="OIQ88984.1"/>
    </source>
</evidence>
<dbReference type="Gene3D" id="2.50.20.10">
    <property type="entry name" value="Lipoprotein localisation LolA/LolB/LppX"/>
    <property type="match status" value="1"/>
</dbReference>
<protein>
    <recommendedName>
        <fullName evidence="1">Uncharacterized protein TP-0789 domain-containing protein</fullName>
    </recommendedName>
</protein>
<sequence length="264" mass="30467">MKRWLTLAALVALLLPLCAWALSGEEVMQKSQAAFLYPGKDFKARVLMKLISKDGQVRVREMTLLRKNMAGPGGEQKYFMYFFQPADVKDMSFMIYKYPAKNADRWMFIPAINMVKRIAAQDNRSSFVGSDFTYEDVSGRNIEDDSHVIEREEKLGNRDCYVVKSTPKNGDADFGYKLTWVDKVNFLPLKELQYDKKGAPYKQYSADEISEIKGFPTVIKRTMKNLQTGHSTSVVYLKADYNLGIEDSLFSERFLRQPPRKWID</sequence>
<accession>A0A1J5QZD1</accession>
<gene>
    <name evidence="2" type="ORF">GALL_291070</name>
</gene>
<organism evidence="2">
    <name type="scientific">mine drainage metagenome</name>
    <dbReference type="NCBI Taxonomy" id="410659"/>
    <lineage>
        <taxon>unclassified sequences</taxon>
        <taxon>metagenomes</taxon>
        <taxon>ecological metagenomes</taxon>
    </lineage>
</organism>
<dbReference type="InterPro" id="IPR033399">
    <property type="entry name" value="TP_0789-like"/>
</dbReference>